<dbReference type="SUPFAM" id="SSF56436">
    <property type="entry name" value="C-type lectin-like"/>
    <property type="match status" value="1"/>
</dbReference>
<gene>
    <name evidence="14" type="ORF">A6R68_05304</name>
</gene>
<evidence type="ECO:0000256" key="4">
    <source>
        <dbReference type="ARBA" id="ARBA00022889"/>
    </source>
</evidence>
<name>A0A1A6GIS1_NEOLE</name>
<evidence type="ECO:0000256" key="2">
    <source>
        <dbReference type="ARBA" id="ARBA00022692"/>
    </source>
</evidence>
<dbReference type="GO" id="GO:0005886">
    <property type="term" value="C:plasma membrane"/>
    <property type="evidence" value="ECO:0007669"/>
    <property type="project" value="UniProtKB-ARBA"/>
</dbReference>
<reference evidence="14 15" key="1">
    <citation type="submission" date="2016-06" db="EMBL/GenBank/DDBJ databases">
        <title>The Draft Genome Sequence and Annotation of the Desert Woodrat Neotoma lepida.</title>
        <authorList>
            <person name="Campbell M."/>
            <person name="Oakeson K.F."/>
            <person name="Yandell M."/>
            <person name="Halpert J.R."/>
            <person name="Dearing D."/>
        </authorList>
    </citation>
    <scope>NUCLEOTIDE SEQUENCE [LARGE SCALE GENOMIC DNA]</scope>
    <source>
        <strain evidence="14">417</strain>
        <tissue evidence="14">Liver</tissue>
    </source>
</reference>
<dbReference type="InterPro" id="IPR016187">
    <property type="entry name" value="CTDL_fold"/>
</dbReference>
<keyword evidence="4" id="KW-0130">Cell adhesion</keyword>
<keyword evidence="3" id="KW-0430">Lectin</keyword>
<evidence type="ECO:0000256" key="5">
    <source>
        <dbReference type="ARBA" id="ARBA00022968"/>
    </source>
</evidence>
<keyword evidence="9" id="KW-0675">Receptor</keyword>
<dbReference type="OrthoDB" id="2142683at2759"/>
<evidence type="ECO:0000256" key="11">
    <source>
        <dbReference type="SAM" id="Coils"/>
    </source>
</evidence>
<keyword evidence="7" id="KW-0472">Membrane</keyword>
<dbReference type="Pfam" id="PF08391">
    <property type="entry name" value="Ly49"/>
    <property type="match status" value="1"/>
</dbReference>
<comment type="caution">
    <text evidence="14">The sequence shown here is derived from an EMBL/GenBank/DDBJ whole genome shotgun (WGS) entry which is preliminary data.</text>
</comment>
<dbReference type="EMBL" id="LZPO01087438">
    <property type="protein sequence ID" value="OBS66158.1"/>
    <property type="molecule type" value="Genomic_DNA"/>
</dbReference>
<evidence type="ECO:0000256" key="3">
    <source>
        <dbReference type="ARBA" id="ARBA00022734"/>
    </source>
</evidence>
<dbReference type="InterPro" id="IPR033992">
    <property type="entry name" value="NKR-like_CTLD"/>
</dbReference>
<comment type="subcellular location">
    <subcellularLocation>
        <location evidence="1">Membrane</location>
        <topology evidence="1">Single-pass type II membrane protein</topology>
    </subcellularLocation>
</comment>
<feature type="coiled-coil region" evidence="11">
    <location>
        <begin position="39"/>
        <end position="94"/>
    </location>
</feature>
<dbReference type="Pfam" id="PF00059">
    <property type="entry name" value="Lectin_C"/>
    <property type="match status" value="1"/>
</dbReference>
<dbReference type="PANTHER" id="PTHR46329">
    <property type="entry name" value="KILLER CELL LECTIN-LIKE RECEPTOR 2"/>
    <property type="match status" value="1"/>
</dbReference>
<evidence type="ECO:0000313" key="14">
    <source>
        <dbReference type="EMBL" id="OBS66158.1"/>
    </source>
</evidence>
<evidence type="ECO:0000256" key="6">
    <source>
        <dbReference type="ARBA" id="ARBA00022989"/>
    </source>
</evidence>
<feature type="non-terminal residue" evidence="14">
    <location>
        <position position="240"/>
    </location>
</feature>
<dbReference type="PANTHER" id="PTHR46329:SF1">
    <property type="entry name" value="KILLER CELL LECTIN-LIKE RECEPTOR 2"/>
    <property type="match status" value="1"/>
</dbReference>
<evidence type="ECO:0000256" key="12">
    <source>
        <dbReference type="SAM" id="MobiDB-lite"/>
    </source>
</evidence>
<keyword evidence="6" id="KW-1133">Transmembrane helix</keyword>
<keyword evidence="11" id="KW-0175">Coiled coil</keyword>
<dbReference type="InterPro" id="IPR001304">
    <property type="entry name" value="C-type_lectin-like"/>
</dbReference>
<accession>A0A1A6GIS1</accession>
<keyword evidence="15" id="KW-1185">Reference proteome</keyword>
<protein>
    <recommendedName>
        <fullName evidence="13">C-type lectin domain-containing protein</fullName>
    </recommendedName>
</protein>
<evidence type="ECO:0000256" key="7">
    <source>
        <dbReference type="ARBA" id="ARBA00023136"/>
    </source>
</evidence>
<feature type="region of interest" description="Disordered" evidence="12">
    <location>
        <begin position="1"/>
        <end position="33"/>
    </location>
</feature>
<keyword evidence="8" id="KW-1015">Disulfide bond</keyword>
<evidence type="ECO:0000256" key="10">
    <source>
        <dbReference type="ARBA" id="ARBA00023180"/>
    </source>
</evidence>
<evidence type="ECO:0000256" key="9">
    <source>
        <dbReference type="ARBA" id="ARBA00023170"/>
    </source>
</evidence>
<evidence type="ECO:0000256" key="1">
    <source>
        <dbReference type="ARBA" id="ARBA00004606"/>
    </source>
</evidence>
<feature type="domain" description="C-type lectin" evidence="13">
    <location>
        <begin position="122"/>
        <end position="229"/>
    </location>
</feature>
<dbReference type="GO" id="GO:0007155">
    <property type="term" value="P:cell adhesion"/>
    <property type="evidence" value="ECO:0007669"/>
    <property type="project" value="UniProtKB-KW"/>
</dbReference>
<dbReference type="CDD" id="cd03593">
    <property type="entry name" value="CLECT_NK_receptors_like"/>
    <property type="match status" value="1"/>
</dbReference>
<sequence>MRNQEVTYSNSRVFESSSESQYPIRPDETQGPREVGHTVFQYSQEKQELRKTLNNLHQEYSTMQSNNYLMEEMLRNKSVECDAIKDRLDSLNRKENRCYGEANVLDCKQRTGTNVEGHWLCCGIKCYFIMDNKHWNGCKQTCQDCSLSLLKIDDHNELKFLKSRLTTNSYWIGLKYDERHRKWQWIDNVPSKLDLTAIKYLKEHGGCAFLNTRGIQHHDCGIKHPCICEKRMEKFPDSVY</sequence>
<keyword evidence="2" id="KW-0812">Transmembrane</keyword>
<organism evidence="14 15">
    <name type="scientific">Neotoma lepida</name>
    <name type="common">Desert woodrat</name>
    <dbReference type="NCBI Taxonomy" id="56216"/>
    <lineage>
        <taxon>Eukaryota</taxon>
        <taxon>Metazoa</taxon>
        <taxon>Chordata</taxon>
        <taxon>Craniata</taxon>
        <taxon>Vertebrata</taxon>
        <taxon>Euteleostomi</taxon>
        <taxon>Mammalia</taxon>
        <taxon>Eutheria</taxon>
        <taxon>Euarchontoglires</taxon>
        <taxon>Glires</taxon>
        <taxon>Rodentia</taxon>
        <taxon>Myomorpha</taxon>
        <taxon>Muroidea</taxon>
        <taxon>Cricetidae</taxon>
        <taxon>Neotominae</taxon>
        <taxon>Neotoma</taxon>
    </lineage>
</organism>
<dbReference type="STRING" id="56216.A0A1A6GIS1"/>
<dbReference type="InterPro" id="IPR052013">
    <property type="entry name" value="Mouse_KLRs"/>
</dbReference>
<keyword evidence="10" id="KW-0325">Glycoprotein</keyword>
<evidence type="ECO:0000259" key="13">
    <source>
        <dbReference type="PROSITE" id="PS50041"/>
    </source>
</evidence>
<dbReference type="SMART" id="SM00034">
    <property type="entry name" value="CLECT"/>
    <property type="match status" value="1"/>
</dbReference>
<dbReference type="GO" id="GO:0030246">
    <property type="term" value="F:carbohydrate binding"/>
    <property type="evidence" value="ECO:0007669"/>
    <property type="project" value="UniProtKB-KW"/>
</dbReference>
<evidence type="ECO:0000313" key="15">
    <source>
        <dbReference type="Proteomes" id="UP000092124"/>
    </source>
</evidence>
<dbReference type="Proteomes" id="UP000092124">
    <property type="component" value="Unassembled WGS sequence"/>
</dbReference>
<keyword evidence="5" id="KW-0735">Signal-anchor</keyword>
<feature type="compositionally biased region" description="Polar residues" evidence="12">
    <location>
        <begin position="1"/>
        <end position="14"/>
    </location>
</feature>
<evidence type="ECO:0000256" key="8">
    <source>
        <dbReference type="ARBA" id="ARBA00023157"/>
    </source>
</evidence>
<dbReference type="InterPro" id="IPR013600">
    <property type="entry name" value="Ly49_N"/>
</dbReference>
<dbReference type="InterPro" id="IPR016186">
    <property type="entry name" value="C-type_lectin-like/link_sf"/>
</dbReference>
<dbReference type="AlphaFoldDB" id="A0A1A6GIS1"/>
<dbReference type="PROSITE" id="PS50041">
    <property type="entry name" value="C_TYPE_LECTIN_2"/>
    <property type="match status" value="1"/>
</dbReference>
<proteinExistence type="predicted"/>
<dbReference type="Gene3D" id="3.10.100.10">
    <property type="entry name" value="Mannose-Binding Protein A, subunit A"/>
    <property type="match status" value="1"/>
</dbReference>